<dbReference type="InterPro" id="IPR000432">
    <property type="entry name" value="DNA_mismatch_repair_MutS_C"/>
</dbReference>
<sequence length="908" mass="98303">MTIQRTMPPSPNPAAPVEATRVTPMMEQYLEIKAANPGLLLFYRMGDFYELFFEDAEIASRALGITLTKRGKHQGADIPMCGVPVERSDDYLHRLIAAGHRVAVCEQTEDPSAARKRGNKSVVRRDVVRLVTPGTLTEDTLLDAKANNYLLALARAQASSGGDRFALAWIDISTAEFMVTECGAGELGATLARINPNEVIVSDALHGDPDLRALLRELPSVTPLTRDVFDSATAERRLCDYFAVATMDGLSAMSRLEATAAAAAVTYIDRTQISQRPPLSPPSREASGSTMAVDPATRANLELTRTLAGERRGSLLDAIDLTMTAAGSRLLAQRLAAPLTDTTAITRRLDAVAAFTSDSPARDDIRTILRTAPDMSRALARLSVGRGGPRDLAGLRDGMLAAGQALARLEEFSDPPADIAAAMQSLRRPSCDLARELGDALSESLPLMKREGGFVREGYERALDEARKLRDDSRLVVAAMQARYAEETGVKTLKIRHNNVLGYFVEVTAQHGDRLMSAPLNATFIHRQTLAGQVRFTTSELGEIEARIANAGDRALGLELEIFDRLAEMAIQNGEELRNAAHAFAQLDVAASLAKLAIDENYTRPDVDNSLSFAVEGGRHPVVEQALKRAGHPFIANACDLSPIPSQTSGQIWLLTGPNMAGKSTFLRQNALIALMAQTGSFVPARRARIGIIDRLFSRVGAADDLARGRSTFMVEMVETAIILNQASERALVILDEIGRGTATFDGLSIAWATIEHLHEANKCRGLFATHYHELTALSAKLPRLFNATVRVKEWHGEVVFLHEVLPGAADRSYGIQVAKLAGLPPSVIARAKSVLAKLEAQDRGSTVRTLVDDLPLFAVPARAADESAPPSETVQLIEALKSLHPDEMSPREALEALYALKAKLPKQ</sequence>
<dbReference type="STRING" id="29421.B2M20_03140"/>
<dbReference type="EMBL" id="MWPQ01000009">
    <property type="protein sequence ID" value="OPH84143.1"/>
    <property type="molecule type" value="Genomic_DNA"/>
</dbReference>
<dbReference type="InterPro" id="IPR027417">
    <property type="entry name" value="P-loop_NTPase"/>
</dbReference>
<dbReference type="InterPro" id="IPR007696">
    <property type="entry name" value="DNA_mismatch_repair_MutS_core"/>
</dbReference>
<dbReference type="SUPFAM" id="SSF55271">
    <property type="entry name" value="DNA repair protein MutS, domain I"/>
    <property type="match status" value="1"/>
</dbReference>
<dbReference type="Pfam" id="PF00488">
    <property type="entry name" value="MutS_V"/>
    <property type="match status" value="1"/>
</dbReference>
<accession>A0A1V4I1R2</accession>
<evidence type="ECO:0000256" key="8">
    <source>
        <dbReference type="ARBA" id="ARBA00024647"/>
    </source>
</evidence>
<evidence type="ECO:0000313" key="14">
    <source>
        <dbReference type="Proteomes" id="UP000189940"/>
    </source>
</evidence>
<keyword evidence="6 9" id="KW-0238">DNA-binding</keyword>
<dbReference type="Pfam" id="PF01624">
    <property type="entry name" value="MutS_I"/>
    <property type="match status" value="1"/>
</dbReference>
<dbReference type="Pfam" id="PF05190">
    <property type="entry name" value="MutS_IV"/>
    <property type="match status" value="1"/>
</dbReference>
<dbReference type="SUPFAM" id="SSF53150">
    <property type="entry name" value="DNA repair protein MutS, domain II"/>
    <property type="match status" value="1"/>
</dbReference>
<dbReference type="GO" id="GO:0003684">
    <property type="term" value="F:damaged DNA binding"/>
    <property type="evidence" value="ECO:0007669"/>
    <property type="project" value="UniProtKB-UniRule"/>
</dbReference>
<keyword evidence="7 9" id="KW-0234">DNA repair</keyword>
<dbReference type="GO" id="GO:0030983">
    <property type="term" value="F:mismatched DNA binding"/>
    <property type="evidence" value="ECO:0007669"/>
    <property type="project" value="InterPro"/>
</dbReference>
<dbReference type="FunFam" id="3.40.1170.10:FF:000001">
    <property type="entry name" value="DNA mismatch repair protein MutS"/>
    <property type="match status" value="1"/>
</dbReference>
<evidence type="ECO:0000256" key="4">
    <source>
        <dbReference type="ARBA" id="ARBA00022763"/>
    </source>
</evidence>
<evidence type="ECO:0000256" key="6">
    <source>
        <dbReference type="ARBA" id="ARBA00023125"/>
    </source>
</evidence>
<dbReference type="Gene3D" id="3.40.1170.10">
    <property type="entry name" value="DNA repair protein MutS, domain I"/>
    <property type="match status" value="1"/>
</dbReference>
<dbReference type="GO" id="GO:0005524">
    <property type="term" value="F:ATP binding"/>
    <property type="evidence" value="ECO:0007669"/>
    <property type="project" value="UniProtKB-UniRule"/>
</dbReference>
<dbReference type="AlphaFoldDB" id="A0A1V4I1R2"/>
<dbReference type="Gene3D" id="1.10.1420.10">
    <property type="match status" value="2"/>
</dbReference>
<dbReference type="Pfam" id="PF05188">
    <property type="entry name" value="MutS_II"/>
    <property type="match status" value="1"/>
</dbReference>
<evidence type="ECO:0000256" key="7">
    <source>
        <dbReference type="ARBA" id="ARBA00023204"/>
    </source>
</evidence>
<dbReference type="GO" id="GO:0140664">
    <property type="term" value="F:ATP-dependent DNA damage sensor activity"/>
    <property type="evidence" value="ECO:0007669"/>
    <property type="project" value="InterPro"/>
</dbReference>
<dbReference type="InterPro" id="IPR005748">
    <property type="entry name" value="DNA_mismatch_repair_MutS"/>
</dbReference>
<protein>
    <recommendedName>
        <fullName evidence="2 9">DNA mismatch repair protein MutS</fullName>
    </recommendedName>
</protein>
<evidence type="ECO:0000259" key="12">
    <source>
        <dbReference type="PROSITE" id="PS00486"/>
    </source>
</evidence>
<comment type="similarity">
    <text evidence="1 9 10">Belongs to the DNA mismatch repair MutS family.</text>
</comment>
<comment type="function">
    <text evidence="8 9">This protein is involved in the repair of mismatches in DNA. It is possible that it carries out the mismatch recognition step. This protein has a weak ATPase activity.</text>
</comment>
<dbReference type="HAMAP" id="MF_00096">
    <property type="entry name" value="MutS"/>
    <property type="match status" value="1"/>
</dbReference>
<keyword evidence="14" id="KW-1185">Reference proteome</keyword>
<dbReference type="OrthoDB" id="9802448at2"/>
<dbReference type="SMART" id="SM00533">
    <property type="entry name" value="MUTSd"/>
    <property type="match status" value="1"/>
</dbReference>
<dbReference type="InterPro" id="IPR045076">
    <property type="entry name" value="MutS"/>
</dbReference>
<dbReference type="FunFam" id="3.40.50.300:FF:001579">
    <property type="entry name" value="DNA mismatch repair protein MutS"/>
    <property type="match status" value="1"/>
</dbReference>
<evidence type="ECO:0000256" key="1">
    <source>
        <dbReference type="ARBA" id="ARBA00006271"/>
    </source>
</evidence>
<feature type="binding site" evidence="9">
    <location>
        <begin position="657"/>
        <end position="664"/>
    </location>
    <ligand>
        <name>ATP</name>
        <dbReference type="ChEBI" id="CHEBI:30616"/>
    </ligand>
</feature>
<dbReference type="CDD" id="cd03284">
    <property type="entry name" value="ABC_MutS1"/>
    <property type="match status" value="1"/>
</dbReference>
<keyword evidence="3 9" id="KW-0547">Nucleotide-binding</keyword>
<dbReference type="PANTHER" id="PTHR11361:SF34">
    <property type="entry name" value="DNA MISMATCH REPAIR PROTEIN MSH1, MITOCHONDRIAL"/>
    <property type="match status" value="1"/>
</dbReference>
<dbReference type="GO" id="GO:0006298">
    <property type="term" value="P:mismatch repair"/>
    <property type="evidence" value="ECO:0007669"/>
    <property type="project" value="UniProtKB-UniRule"/>
</dbReference>
<organism evidence="13 14">
    <name type="scientific">Nitrobacter vulgaris</name>
    <dbReference type="NCBI Taxonomy" id="29421"/>
    <lineage>
        <taxon>Bacteria</taxon>
        <taxon>Pseudomonadati</taxon>
        <taxon>Pseudomonadota</taxon>
        <taxon>Alphaproteobacteria</taxon>
        <taxon>Hyphomicrobiales</taxon>
        <taxon>Nitrobacteraceae</taxon>
        <taxon>Nitrobacter</taxon>
    </lineage>
</organism>
<feature type="domain" description="DNA mismatch repair proteins mutS family" evidence="12">
    <location>
        <begin position="731"/>
        <end position="747"/>
    </location>
</feature>
<dbReference type="GO" id="GO:0005829">
    <property type="term" value="C:cytosol"/>
    <property type="evidence" value="ECO:0007669"/>
    <property type="project" value="TreeGrafter"/>
</dbReference>
<evidence type="ECO:0000256" key="11">
    <source>
        <dbReference type="SAM" id="MobiDB-lite"/>
    </source>
</evidence>
<dbReference type="Pfam" id="PF05192">
    <property type="entry name" value="MutS_III"/>
    <property type="match status" value="1"/>
</dbReference>
<feature type="region of interest" description="Disordered" evidence="11">
    <location>
        <begin position="273"/>
        <end position="295"/>
    </location>
</feature>
<dbReference type="InterPro" id="IPR036678">
    <property type="entry name" value="MutS_con_dom_sf"/>
</dbReference>
<dbReference type="NCBIfam" id="TIGR01070">
    <property type="entry name" value="mutS1"/>
    <property type="match status" value="1"/>
</dbReference>
<dbReference type="Gene3D" id="6.10.140.430">
    <property type="match status" value="1"/>
</dbReference>
<proteinExistence type="inferred from homology"/>
<dbReference type="RefSeq" id="WP_079445646.1">
    <property type="nucleotide sequence ID" value="NZ_MWPQ01000009.1"/>
</dbReference>
<evidence type="ECO:0000256" key="3">
    <source>
        <dbReference type="ARBA" id="ARBA00022741"/>
    </source>
</evidence>
<name>A0A1V4I1R2_NITVU</name>
<gene>
    <name evidence="9" type="primary">mutS</name>
    <name evidence="13" type="ORF">B2M20_03140</name>
</gene>
<dbReference type="PROSITE" id="PS00486">
    <property type="entry name" value="DNA_MISMATCH_REPAIR_2"/>
    <property type="match status" value="1"/>
</dbReference>
<dbReference type="SUPFAM" id="SSF52540">
    <property type="entry name" value="P-loop containing nucleoside triphosphate hydrolases"/>
    <property type="match status" value="1"/>
</dbReference>
<dbReference type="PANTHER" id="PTHR11361">
    <property type="entry name" value="DNA MISMATCH REPAIR PROTEIN MUTS FAMILY MEMBER"/>
    <property type="match status" value="1"/>
</dbReference>
<evidence type="ECO:0000256" key="2">
    <source>
        <dbReference type="ARBA" id="ARBA00021982"/>
    </source>
</evidence>
<dbReference type="Proteomes" id="UP000189940">
    <property type="component" value="Unassembled WGS sequence"/>
</dbReference>
<evidence type="ECO:0000313" key="13">
    <source>
        <dbReference type="EMBL" id="OPH84143.1"/>
    </source>
</evidence>
<evidence type="ECO:0000256" key="9">
    <source>
        <dbReference type="HAMAP-Rule" id="MF_00096"/>
    </source>
</evidence>
<dbReference type="Gene3D" id="3.30.420.110">
    <property type="entry name" value="MutS, connector domain"/>
    <property type="match status" value="1"/>
</dbReference>
<keyword evidence="5 9" id="KW-0067">ATP-binding</keyword>
<comment type="caution">
    <text evidence="13">The sequence shown here is derived from an EMBL/GenBank/DDBJ whole genome shotgun (WGS) entry which is preliminary data.</text>
</comment>
<dbReference type="SUPFAM" id="SSF48334">
    <property type="entry name" value="DNA repair protein MutS, domain III"/>
    <property type="match status" value="1"/>
</dbReference>
<keyword evidence="4 9" id="KW-0227">DNA damage</keyword>
<dbReference type="SMART" id="SM00534">
    <property type="entry name" value="MUTSac"/>
    <property type="match status" value="1"/>
</dbReference>
<evidence type="ECO:0000256" key="5">
    <source>
        <dbReference type="ARBA" id="ARBA00022840"/>
    </source>
</evidence>
<dbReference type="InterPro" id="IPR017261">
    <property type="entry name" value="DNA_mismatch_repair_MutS/MSH"/>
</dbReference>
<dbReference type="NCBIfam" id="NF003810">
    <property type="entry name" value="PRK05399.1"/>
    <property type="match status" value="1"/>
</dbReference>
<evidence type="ECO:0000256" key="10">
    <source>
        <dbReference type="RuleBase" id="RU003756"/>
    </source>
</evidence>
<dbReference type="InterPro" id="IPR007861">
    <property type="entry name" value="DNA_mismatch_repair_MutS_clamp"/>
</dbReference>
<dbReference type="InterPro" id="IPR036187">
    <property type="entry name" value="DNA_mismatch_repair_MutS_sf"/>
</dbReference>
<dbReference type="InterPro" id="IPR007860">
    <property type="entry name" value="DNA_mmatch_repair_MutS_con_dom"/>
</dbReference>
<dbReference type="PIRSF" id="PIRSF037677">
    <property type="entry name" value="DNA_mis_repair_Msh6"/>
    <property type="match status" value="1"/>
</dbReference>
<reference evidence="13 14" key="1">
    <citation type="submission" date="2017-02" db="EMBL/GenBank/DDBJ databases">
        <title>Genome sequence of the nitrite-oxidizing bacterium Nitrobacter vulgaris strain Ab1.</title>
        <authorList>
            <person name="Mellbye B.L."/>
            <person name="Davis E.W."/>
            <person name="Spieck E."/>
            <person name="Chang J.H."/>
            <person name="Bottomley P.J."/>
            <person name="Sayavedra-Soto L.A."/>
        </authorList>
    </citation>
    <scope>NUCLEOTIDE SEQUENCE [LARGE SCALE GENOMIC DNA]</scope>
    <source>
        <strain evidence="13 14">Ab1</strain>
    </source>
</reference>
<dbReference type="InterPro" id="IPR007695">
    <property type="entry name" value="DNA_mismatch_repair_MutS-lik_N"/>
</dbReference>
<dbReference type="Gene3D" id="3.40.50.300">
    <property type="entry name" value="P-loop containing nucleotide triphosphate hydrolases"/>
    <property type="match status" value="1"/>
</dbReference>
<dbReference type="InterPro" id="IPR016151">
    <property type="entry name" value="DNA_mismatch_repair_MutS_N"/>
</dbReference>